<feature type="region of interest" description="Disordered" evidence="1">
    <location>
        <begin position="547"/>
        <end position="566"/>
    </location>
</feature>
<feature type="compositionally biased region" description="Polar residues" evidence="1">
    <location>
        <begin position="471"/>
        <end position="487"/>
    </location>
</feature>
<dbReference type="Proteomes" id="UP001610334">
    <property type="component" value="Unassembled WGS sequence"/>
</dbReference>
<accession>A0ABR4H8A9</accession>
<feature type="region of interest" description="Disordered" evidence="1">
    <location>
        <begin position="98"/>
        <end position="126"/>
    </location>
</feature>
<protein>
    <submittedName>
        <fullName evidence="2">Uncharacterized protein</fullName>
    </submittedName>
</protein>
<keyword evidence="3" id="KW-1185">Reference proteome</keyword>
<sequence>MDGFEGVPCVPIEDWLSSFASIDGTRDELPSFFYATFPRSPVPHGCPFQAHVEDADEPPAYEKFPRNAAITTLLDPAPIQAARFPPGIQVNELNQTCQGDHGIISGSPSNDPSAPERPISRASTVSTEPFPGIDAIEVRPPSLVYRCQEEAYEYALTKLAEELVNVRGTPTAAAGLTGPNFSTDQERLPNGPSMVTVQSVSPYSTLSHHDHFCPLHEKQKLRIRKKIYCTLRYSKDIPTHFQKRFTALANMVIDMEFIFFREHHFPTEPLRFVTLEGLEKVRYYGTEMLRYLSRLGTTLNQSKITALSSQCLVSQVAARTELTALGRFQKMAEIFLNKTRTFEQEFFELFSKFYNGFFFDDFHIMYNNYLVKKPESEPVPPILVDVSYHLNSVYRILNRLLDDYRILKDANIDIGDKYLQPALEDLTRDPGIWEQCVRASNPENVCQSGLEPSPIIHYTEPRPMRHLSSGHIESQVQSIYTPSTESRASPVRIVDSPGTQLRSTQTSYTEGRRSPVRVADSPDTQHRLAQLSYTQDQRAPEHMVDFPETQSQLAHPSQQQSYRSQGHPYGLQQSVTDSANTSFTKRHQSHSPILRSDTIDVYKHRVPFTESSCLQSQNVDPDTVQAHQAQPARPQSHESIHHPQPRRCHPFKFIQDHDAQRTVESHQVRHHFAGPGIFGIHTPPLVYVEQIRPSEARYIHSMVQIIRGERHHSPGRWGRARLMSHTPEYESHALPFHRPFFRTQHAQPQQYNPGDHVHCHQPHFHVADNGRSHLPPLD</sequence>
<dbReference type="EMBL" id="JBFXLT010000055">
    <property type="protein sequence ID" value="KAL2811675.1"/>
    <property type="molecule type" value="Genomic_DNA"/>
</dbReference>
<evidence type="ECO:0000313" key="3">
    <source>
        <dbReference type="Proteomes" id="UP001610334"/>
    </source>
</evidence>
<feature type="region of interest" description="Disordered" evidence="1">
    <location>
        <begin position="468"/>
        <end position="524"/>
    </location>
</feature>
<feature type="compositionally biased region" description="Polar residues" evidence="1">
    <location>
        <begin position="548"/>
        <end position="564"/>
    </location>
</feature>
<name>A0ABR4H8A9_9EURO</name>
<evidence type="ECO:0000256" key="1">
    <source>
        <dbReference type="SAM" id="MobiDB-lite"/>
    </source>
</evidence>
<reference evidence="2 3" key="1">
    <citation type="submission" date="2024-07" db="EMBL/GenBank/DDBJ databases">
        <title>Section-level genome sequencing and comparative genomics of Aspergillus sections Usti and Cavernicolus.</title>
        <authorList>
            <consortium name="Lawrence Berkeley National Laboratory"/>
            <person name="Nybo J.L."/>
            <person name="Vesth T.C."/>
            <person name="Theobald S."/>
            <person name="Frisvad J.C."/>
            <person name="Larsen T.O."/>
            <person name="Kjaerboelling I."/>
            <person name="Rothschild-Mancinelli K."/>
            <person name="Lyhne E.K."/>
            <person name="Kogle M.E."/>
            <person name="Barry K."/>
            <person name="Clum A."/>
            <person name="Na H."/>
            <person name="Ledsgaard L."/>
            <person name="Lin J."/>
            <person name="Lipzen A."/>
            <person name="Kuo A."/>
            <person name="Riley R."/>
            <person name="Mondo S."/>
            <person name="Labutti K."/>
            <person name="Haridas S."/>
            <person name="Pangalinan J."/>
            <person name="Salamov A.A."/>
            <person name="Simmons B.A."/>
            <person name="Magnuson J.K."/>
            <person name="Chen J."/>
            <person name="Drula E."/>
            <person name="Henrissat B."/>
            <person name="Wiebenga A."/>
            <person name="Lubbers R.J."/>
            <person name="Gomes A.C."/>
            <person name="Makela M.R."/>
            <person name="Stajich J."/>
            <person name="Grigoriev I.V."/>
            <person name="Mortensen U.H."/>
            <person name="De Vries R.P."/>
            <person name="Baker S.E."/>
            <person name="Andersen M.R."/>
        </authorList>
    </citation>
    <scope>NUCLEOTIDE SEQUENCE [LARGE SCALE GENOMIC DNA]</scope>
    <source>
        <strain evidence="2 3">CBS 588.65</strain>
    </source>
</reference>
<gene>
    <name evidence="2" type="ORF">BJX63DRAFT_433187</name>
</gene>
<comment type="caution">
    <text evidence="2">The sequence shown here is derived from an EMBL/GenBank/DDBJ whole genome shotgun (WGS) entry which is preliminary data.</text>
</comment>
<evidence type="ECO:0000313" key="2">
    <source>
        <dbReference type="EMBL" id="KAL2811675.1"/>
    </source>
</evidence>
<organism evidence="2 3">
    <name type="scientific">Aspergillus granulosus</name>
    <dbReference type="NCBI Taxonomy" id="176169"/>
    <lineage>
        <taxon>Eukaryota</taxon>
        <taxon>Fungi</taxon>
        <taxon>Dikarya</taxon>
        <taxon>Ascomycota</taxon>
        <taxon>Pezizomycotina</taxon>
        <taxon>Eurotiomycetes</taxon>
        <taxon>Eurotiomycetidae</taxon>
        <taxon>Eurotiales</taxon>
        <taxon>Aspergillaceae</taxon>
        <taxon>Aspergillus</taxon>
        <taxon>Aspergillus subgen. Nidulantes</taxon>
    </lineage>
</organism>
<feature type="compositionally biased region" description="Polar residues" evidence="1">
    <location>
        <begin position="497"/>
        <end position="509"/>
    </location>
</feature>
<proteinExistence type="predicted"/>